<evidence type="ECO:0000313" key="1">
    <source>
        <dbReference type="EMBL" id="GAG89886.1"/>
    </source>
</evidence>
<protein>
    <submittedName>
        <fullName evidence="1">Uncharacterized protein</fullName>
    </submittedName>
</protein>
<comment type="caution">
    <text evidence="1">The sequence shown here is derived from an EMBL/GenBank/DDBJ whole genome shotgun (WGS) entry which is preliminary data.</text>
</comment>
<reference evidence="1" key="1">
    <citation type="journal article" date="2014" name="Front. Microbiol.">
        <title>High frequency of phylogenetically diverse reductive dehalogenase-homologous genes in deep subseafloor sedimentary metagenomes.</title>
        <authorList>
            <person name="Kawai M."/>
            <person name="Futagami T."/>
            <person name="Toyoda A."/>
            <person name="Takaki Y."/>
            <person name="Nishi S."/>
            <person name="Hori S."/>
            <person name="Arai W."/>
            <person name="Tsubouchi T."/>
            <person name="Morono Y."/>
            <person name="Uchiyama I."/>
            <person name="Ito T."/>
            <person name="Fujiyama A."/>
            <person name="Inagaki F."/>
            <person name="Takami H."/>
        </authorList>
    </citation>
    <scope>NUCLEOTIDE SEQUENCE</scope>
    <source>
        <strain evidence="1">Expedition CK06-06</strain>
    </source>
</reference>
<sequence>MSVYYPTLVCDDIVSDSVISIDATALTDTPLLEIICDSTGAGQIVTLDNVSVKSYSDGLGLRIDGKEDTLTYSGSLPTSMNGSLLDLYINHNLEGYATNIAKNYGYISDIFMLNVANSSEADIQRVVNDGVEYLVDDNYINTYVEKSNIYFNDPDTITVTSTIDDMSYVYMGRNDGKILRGSPLMWQTRRTFATDEEVELLDLSSDDITSTGFLELKDKSVRL</sequence>
<name>X1D086_9ZZZZ</name>
<proteinExistence type="predicted"/>
<dbReference type="AlphaFoldDB" id="X1D086"/>
<organism evidence="1">
    <name type="scientific">marine sediment metagenome</name>
    <dbReference type="NCBI Taxonomy" id="412755"/>
    <lineage>
        <taxon>unclassified sequences</taxon>
        <taxon>metagenomes</taxon>
        <taxon>ecological metagenomes</taxon>
    </lineage>
</organism>
<accession>X1D086</accession>
<gene>
    <name evidence="1" type="ORF">S01H4_25306</name>
</gene>
<dbReference type="EMBL" id="BART01012022">
    <property type="protein sequence ID" value="GAG89886.1"/>
    <property type="molecule type" value="Genomic_DNA"/>
</dbReference>